<dbReference type="EC" id="1.18.1.7" evidence="5"/>
<accession>A0A5S9QLK1</accession>
<dbReference type="EMBL" id="CACSIM010000005">
    <property type="protein sequence ID" value="CAA0115027.1"/>
    <property type="molecule type" value="Genomic_DNA"/>
</dbReference>
<dbReference type="InterPro" id="IPR008333">
    <property type="entry name" value="Cbr1-like_FAD-bd_dom"/>
</dbReference>
<organism evidence="5 7">
    <name type="scientific">Zhongshania aliphaticivorans</name>
    <dbReference type="NCBI Taxonomy" id="1470434"/>
    <lineage>
        <taxon>Bacteria</taxon>
        <taxon>Pseudomonadati</taxon>
        <taxon>Pseudomonadota</taxon>
        <taxon>Gammaproteobacteria</taxon>
        <taxon>Cellvibrionales</taxon>
        <taxon>Spongiibacteraceae</taxon>
        <taxon>Zhongshania</taxon>
    </lineage>
</organism>
<dbReference type="PROSITE" id="PS51085">
    <property type="entry name" value="2FE2S_FER_2"/>
    <property type="match status" value="1"/>
</dbReference>
<dbReference type="PRINTS" id="PR00406">
    <property type="entry name" value="CYTB5RDTASE"/>
</dbReference>
<protein>
    <submittedName>
        <fullName evidence="5">Naphthalene 1,2-dioxygenase system ferredoxin--NAD(P)(+), reductase component</fullName>
        <ecNumber evidence="5">1.18.1.7</ecNumber>
    </submittedName>
</protein>
<reference evidence="6 7" key="1">
    <citation type="submission" date="2019-11" db="EMBL/GenBank/DDBJ databases">
        <authorList>
            <person name="Holert J."/>
        </authorList>
    </citation>
    <scope>NUCLEOTIDE SEQUENCE [LARGE SCALE GENOMIC DNA]</scope>
    <source>
        <strain evidence="5">BC3_2A</strain>
        <strain evidence="3">SB11_1A</strain>
    </source>
</reference>
<dbReference type="InterPro" id="IPR036010">
    <property type="entry name" value="2Fe-2S_ferredoxin-like_sf"/>
</dbReference>
<dbReference type="Gene3D" id="3.40.50.80">
    <property type="entry name" value="Nucleotide-binding domain of ferredoxin-NADP reductase (FNR) module"/>
    <property type="match status" value="1"/>
</dbReference>
<keyword evidence="6" id="KW-1185">Reference proteome</keyword>
<dbReference type="InterPro" id="IPR012675">
    <property type="entry name" value="Beta-grasp_dom_sf"/>
</dbReference>
<dbReference type="Gene3D" id="3.10.20.30">
    <property type="match status" value="1"/>
</dbReference>
<evidence type="ECO:0000259" key="1">
    <source>
        <dbReference type="PROSITE" id="PS51085"/>
    </source>
</evidence>
<dbReference type="Pfam" id="PF00970">
    <property type="entry name" value="FAD_binding_6"/>
    <property type="match status" value="1"/>
</dbReference>
<sequence>MPYLHYQNQIYSCLEDESVLDTLLRHKVSIPYGCRSGACQACMLQTDSKSIPAESTQGLSSQHIRQGHFLACRCIPKDDMTLSCVDLAAQKIPATVGEKFLLDDKTLCLRLHSRIRWLAGQYITLWLNDAARCYSIASVARLDPFIELHIHLHQNGLISKQLLNTAEVGDTLEIQGPLGDFSYRSEQADQKLLLVGAGTGIAPLIGIARDALNHNHTAEIEIISVSSDGHCYAEQQLHALQNDNPQFSFETCPKNELNAKLTTLKSDLRNQRIYLCGGENFVTTTRKKCFMLGASPRNIICEEYINFTDQTGADSQYIAP</sequence>
<dbReference type="InterPro" id="IPR001041">
    <property type="entry name" value="2Fe-2S_ferredoxin-type"/>
</dbReference>
<feature type="domain" description="FAD-binding FR-type" evidence="2">
    <location>
        <begin position="89"/>
        <end position="184"/>
    </location>
</feature>
<evidence type="ECO:0000313" key="7">
    <source>
        <dbReference type="Proteomes" id="UP000439591"/>
    </source>
</evidence>
<dbReference type="Proteomes" id="UP000439591">
    <property type="component" value="Unassembled WGS sequence"/>
</dbReference>
<evidence type="ECO:0000313" key="3">
    <source>
        <dbReference type="EMBL" id="CAA0087513.1"/>
    </source>
</evidence>
<dbReference type="PANTHER" id="PTHR47354">
    <property type="entry name" value="NADH OXIDOREDUCTASE HCR"/>
    <property type="match status" value="1"/>
</dbReference>
<dbReference type="InterPro" id="IPR050415">
    <property type="entry name" value="MRET"/>
</dbReference>
<dbReference type="Proteomes" id="UP000435877">
    <property type="component" value="Unassembled WGS sequence"/>
</dbReference>
<dbReference type="OrthoDB" id="9796486at2"/>
<dbReference type="InterPro" id="IPR017938">
    <property type="entry name" value="Riboflavin_synthase-like_b-brl"/>
</dbReference>
<gene>
    <name evidence="5" type="primary">ndoR_2</name>
    <name evidence="3" type="synonym">ndoR</name>
    <name evidence="4" type="synonym">ndoR_1</name>
    <name evidence="3" type="ORF">IHBHHGIJ_01331</name>
    <name evidence="4" type="ORF">KFEGEMFD_03071</name>
    <name evidence="5" type="ORF">KFEGEMFD_03630</name>
</gene>
<evidence type="ECO:0000313" key="5">
    <source>
        <dbReference type="EMBL" id="CAA0119838.1"/>
    </source>
</evidence>
<dbReference type="SUPFAM" id="SSF54292">
    <property type="entry name" value="2Fe-2S ferredoxin-like"/>
    <property type="match status" value="1"/>
</dbReference>
<name>A0A5S9QLK1_9GAMM</name>
<dbReference type="Gene3D" id="2.40.30.10">
    <property type="entry name" value="Translation factors"/>
    <property type="match status" value="1"/>
</dbReference>
<keyword evidence="5" id="KW-0560">Oxidoreductase</keyword>
<dbReference type="InterPro" id="IPR039261">
    <property type="entry name" value="FNR_nucleotide-bd"/>
</dbReference>
<dbReference type="EMBL" id="CACSIK010000001">
    <property type="protein sequence ID" value="CAA0087513.1"/>
    <property type="molecule type" value="Genomic_DNA"/>
</dbReference>
<dbReference type="CDD" id="cd00207">
    <property type="entry name" value="fer2"/>
    <property type="match status" value="1"/>
</dbReference>
<feature type="domain" description="2Fe-2S ferredoxin-type" evidence="1">
    <location>
        <begin position="1"/>
        <end position="88"/>
    </location>
</feature>
<evidence type="ECO:0000313" key="4">
    <source>
        <dbReference type="EMBL" id="CAA0115027.1"/>
    </source>
</evidence>
<dbReference type="GO" id="GO:0051213">
    <property type="term" value="F:dioxygenase activity"/>
    <property type="evidence" value="ECO:0007669"/>
    <property type="project" value="UniProtKB-KW"/>
</dbReference>
<dbReference type="GO" id="GO:0051536">
    <property type="term" value="F:iron-sulfur cluster binding"/>
    <property type="evidence" value="ECO:0007669"/>
    <property type="project" value="InterPro"/>
</dbReference>
<dbReference type="SUPFAM" id="SSF52343">
    <property type="entry name" value="Ferredoxin reductase-like, C-terminal NADP-linked domain"/>
    <property type="match status" value="1"/>
</dbReference>
<evidence type="ECO:0000313" key="6">
    <source>
        <dbReference type="Proteomes" id="UP000435877"/>
    </source>
</evidence>
<keyword evidence="5" id="KW-0223">Dioxygenase</keyword>
<evidence type="ECO:0000259" key="2">
    <source>
        <dbReference type="PROSITE" id="PS51384"/>
    </source>
</evidence>
<dbReference type="SUPFAM" id="SSF63380">
    <property type="entry name" value="Riboflavin synthase domain-like"/>
    <property type="match status" value="1"/>
</dbReference>
<dbReference type="EMBL" id="CACSIM010000007">
    <property type="protein sequence ID" value="CAA0119838.1"/>
    <property type="molecule type" value="Genomic_DNA"/>
</dbReference>
<dbReference type="AlphaFoldDB" id="A0A5S9QLK1"/>
<dbReference type="Pfam" id="PF00111">
    <property type="entry name" value="Fer2"/>
    <property type="match status" value="1"/>
</dbReference>
<proteinExistence type="predicted"/>
<dbReference type="RefSeq" id="WP_159267935.1">
    <property type="nucleotide sequence ID" value="NZ_CACSIK010000001.1"/>
</dbReference>
<dbReference type="PANTHER" id="PTHR47354:SF3">
    <property type="entry name" value="OXIDOREDUCTASE-RELATED"/>
    <property type="match status" value="1"/>
</dbReference>
<dbReference type="InterPro" id="IPR017927">
    <property type="entry name" value="FAD-bd_FR_type"/>
</dbReference>
<dbReference type="PROSITE" id="PS51384">
    <property type="entry name" value="FAD_FR"/>
    <property type="match status" value="1"/>
</dbReference>